<protein>
    <recommendedName>
        <fullName evidence="2">Rad50/SbcC-type AAA domain-containing protein</fullName>
    </recommendedName>
</protein>
<feature type="domain" description="Rad50/SbcC-type AAA" evidence="2">
    <location>
        <begin position="5"/>
        <end position="231"/>
    </location>
</feature>
<organism evidence="3">
    <name type="scientific">marine sediment metagenome</name>
    <dbReference type="NCBI Taxonomy" id="412755"/>
    <lineage>
        <taxon>unclassified sequences</taxon>
        <taxon>metagenomes</taxon>
        <taxon>ecological metagenomes</taxon>
    </lineage>
</organism>
<comment type="caution">
    <text evidence="3">The sequence shown here is derived from an EMBL/GenBank/DDBJ whole genome shotgun (WGS) entry which is preliminary data.</text>
</comment>
<evidence type="ECO:0000256" key="1">
    <source>
        <dbReference type="SAM" id="Coils"/>
    </source>
</evidence>
<reference evidence="3" key="1">
    <citation type="journal article" date="2015" name="Nature">
        <title>Complex archaea that bridge the gap between prokaryotes and eukaryotes.</title>
        <authorList>
            <person name="Spang A."/>
            <person name="Saw J.H."/>
            <person name="Jorgensen S.L."/>
            <person name="Zaremba-Niedzwiedzka K."/>
            <person name="Martijn J."/>
            <person name="Lind A.E."/>
            <person name="van Eijk R."/>
            <person name="Schleper C."/>
            <person name="Guy L."/>
            <person name="Ettema T.J."/>
        </authorList>
    </citation>
    <scope>NUCLEOTIDE SEQUENCE</scope>
</reference>
<dbReference type="EMBL" id="LAZR01004104">
    <property type="protein sequence ID" value="KKN11737.1"/>
    <property type="molecule type" value="Genomic_DNA"/>
</dbReference>
<dbReference type="AlphaFoldDB" id="A0A0F9NIC1"/>
<keyword evidence="1" id="KW-0175">Coiled coil</keyword>
<dbReference type="SUPFAM" id="SSF52540">
    <property type="entry name" value="P-loop containing nucleoside triphosphate hydrolases"/>
    <property type="match status" value="1"/>
</dbReference>
<dbReference type="PANTHER" id="PTHR32114">
    <property type="entry name" value="ABC TRANSPORTER ABCH.3"/>
    <property type="match status" value="1"/>
</dbReference>
<feature type="coiled-coil region" evidence="1">
    <location>
        <begin position="179"/>
        <end position="279"/>
    </location>
</feature>
<feature type="non-terminal residue" evidence="3">
    <location>
        <position position="301"/>
    </location>
</feature>
<dbReference type="Gene3D" id="3.40.50.300">
    <property type="entry name" value="P-loop containing nucleotide triphosphate hydrolases"/>
    <property type="match status" value="1"/>
</dbReference>
<accession>A0A0F9NIC1</accession>
<dbReference type="PANTHER" id="PTHR32114:SF2">
    <property type="entry name" value="ABC TRANSPORTER ABCH.3"/>
    <property type="match status" value="1"/>
</dbReference>
<dbReference type="Pfam" id="PF13476">
    <property type="entry name" value="AAA_23"/>
    <property type="match status" value="1"/>
</dbReference>
<dbReference type="GO" id="GO:0016887">
    <property type="term" value="F:ATP hydrolysis activity"/>
    <property type="evidence" value="ECO:0007669"/>
    <property type="project" value="InterPro"/>
</dbReference>
<gene>
    <name evidence="3" type="ORF">LCGC14_1023400</name>
</gene>
<dbReference type="InterPro" id="IPR038729">
    <property type="entry name" value="Rad50/SbcC_AAA"/>
</dbReference>
<proteinExistence type="predicted"/>
<dbReference type="GO" id="GO:0006302">
    <property type="term" value="P:double-strand break repair"/>
    <property type="evidence" value="ECO:0007669"/>
    <property type="project" value="InterPro"/>
</dbReference>
<dbReference type="InterPro" id="IPR027417">
    <property type="entry name" value="P-loop_NTPase"/>
</dbReference>
<name>A0A0F9NIC1_9ZZZZ</name>
<evidence type="ECO:0000313" key="3">
    <source>
        <dbReference type="EMBL" id="KKN11737.1"/>
    </source>
</evidence>
<evidence type="ECO:0000259" key="2">
    <source>
        <dbReference type="Pfam" id="PF13476"/>
    </source>
</evidence>
<sequence>MIPKSLKMQNFLSHDKSEIDFNKFNVALILGTYGDESDQSNGAGKSAIFEAIAWALFGRSRHKKVDGVVKWDRRACRVEFTFYIDDDLYKIVRTRDKIIRDSDVILEQWNGTKFQKITCDTNTATDKKIVAIIKFNYEVFVNSVYFKQDDISMFATATPSKRKDVLKALLKMNKWDAYQKKAKEKLKVLEIKIEEKSQNLMPLVELDEDLAKCKLSVATAKKQIKENNTKYSEMNEDVISKRFQYQAIYGNTEDVSKKLKKLQCKLSNSKKRNKEIKEQGKENNAMIKQNTSGIAKLQQKI</sequence>